<feature type="transmembrane region" description="Helical" evidence="11">
    <location>
        <begin position="97"/>
        <end position="118"/>
    </location>
</feature>
<dbReference type="GO" id="GO:0004930">
    <property type="term" value="F:G protein-coupled receptor activity"/>
    <property type="evidence" value="ECO:0007669"/>
    <property type="project" value="UniProtKB-KW"/>
</dbReference>
<dbReference type="PROSITE" id="PS50262">
    <property type="entry name" value="G_PROTEIN_RECEP_F1_2"/>
    <property type="match status" value="1"/>
</dbReference>
<dbReference type="CDD" id="cd00637">
    <property type="entry name" value="7tm_classA_rhodopsin-like"/>
    <property type="match status" value="1"/>
</dbReference>
<proteinExistence type="inferred from homology"/>
<evidence type="ECO:0000313" key="13">
    <source>
        <dbReference type="EMBL" id="GFN93692.1"/>
    </source>
</evidence>
<evidence type="ECO:0000256" key="7">
    <source>
        <dbReference type="ARBA" id="ARBA00023170"/>
    </source>
</evidence>
<accession>A0AAV3ZFY0</accession>
<gene>
    <name evidence="13" type="ORF">PoB_002019800</name>
</gene>
<feature type="transmembrane region" description="Helical" evidence="11">
    <location>
        <begin position="221"/>
        <end position="247"/>
    </location>
</feature>
<evidence type="ECO:0000256" key="5">
    <source>
        <dbReference type="ARBA" id="ARBA00023040"/>
    </source>
</evidence>
<comment type="subcellular location">
    <subcellularLocation>
        <location evidence="1">Cell membrane</location>
        <topology evidence="1">Multi-pass membrane protein</topology>
    </subcellularLocation>
</comment>
<feature type="transmembrane region" description="Helical" evidence="11">
    <location>
        <begin position="180"/>
        <end position="201"/>
    </location>
</feature>
<feature type="domain" description="G-protein coupled receptors family 1 profile" evidence="12">
    <location>
        <begin position="77"/>
        <end position="238"/>
    </location>
</feature>
<dbReference type="Gene3D" id="1.20.1070.10">
    <property type="entry name" value="Rhodopsin 7-helix transmembrane proteins"/>
    <property type="match status" value="2"/>
</dbReference>
<evidence type="ECO:0000256" key="9">
    <source>
        <dbReference type="RuleBase" id="RU000688"/>
    </source>
</evidence>
<keyword evidence="6 11" id="KW-0472">Membrane</keyword>
<feature type="region of interest" description="Disordered" evidence="10">
    <location>
        <begin position="452"/>
        <end position="475"/>
    </location>
</feature>
<comment type="caution">
    <text evidence="13">The sequence shown here is derived from an EMBL/GenBank/DDBJ whole genome shotgun (WGS) entry which is preliminary data.</text>
</comment>
<comment type="similarity">
    <text evidence="9">Belongs to the G-protein coupled receptor 1 family.</text>
</comment>
<dbReference type="InterPro" id="IPR000276">
    <property type="entry name" value="GPCR_Rhodpsn"/>
</dbReference>
<keyword evidence="3 9" id="KW-0812">Transmembrane</keyword>
<keyword evidence="14" id="KW-1185">Reference proteome</keyword>
<keyword evidence="2" id="KW-1003">Cell membrane</keyword>
<feature type="transmembrane region" description="Helical" evidence="11">
    <location>
        <begin position="63"/>
        <end position="85"/>
    </location>
</feature>
<dbReference type="InterPro" id="IPR050569">
    <property type="entry name" value="TAAR"/>
</dbReference>
<dbReference type="InterPro" id="IPR017452">
    <property type="entry name" value="GPCR_Rhodpsn_7TM"/>
</dbReference>
<dbReference type="Proteomes" id="UP000735302">
    <property type="component" value="Unassembled WGS sequence"/>
</dbReference>
<evidence type="ECO:0000256" key="1">
    <source>
        <dbReference type="ARBA" id="ARBA00004651"/>
    </source>
</evidence>
<evidence type="ECO:0000313" key="14">
    <source>
        <dbReference type="Proteomes" id="UP000735302"/>
    </source>
</evidence>
<evidence type="ECO:0000256" key="2">
    <source>
        <dbReference type="ARBA" id="ARBA00022475"/>
    </source>
</evidence>
<organism evidence="13 14">
    <name type="scientific">Plakobranchus ocellatus</name>
    <dbReference type="NCBI Taxonomy" id="259542"/>
    <lineage>
        <taxon>Eukaryota</taxon>
        <taxon>Metazoa</taxon>
        <taxon>Spiralia</taxon>
        <taxon>Lophotrochozoa</taxon>
        <taxon>Mollusca</taxon>
        <taxon>Gastropoda</taxon>
        <taxon>Heterobranchia</taxon>
        <taxon>Euthyneura</taxon>
        <taxon>Panpulmonata</taxon>
        <taxon>Sacoglossa</taxon>
        <taxon>Placobranchoidea</taxon>
        <taxon>Plakobranchidae</taxon>
        <taxon>Plakobranchus</taxon>
    </lineage>
</organism>
<evidence type="ECO:0000256" key="10">
    <source>
        <dbReference type="SAM" id="MobiDB-lite"/>
    </source>
</evidence>
<keyword evidence="7 9" id="KW-0675">Receptor</keyword>
<sequence length="717" mass="79909">MKTTAAQIKKEVTKVFPNTSTTLPPTFDPIFPNGTLQSTHTSSLFGHKSDAEEHGADDPHVTLVVFGMLLSACAISVNIITILTLCRTPSLRTMSNLYMASLAVSDFLVGLTLIPFTVFQLPSFRATTLDPSTFLCHLLFGACLGLELISTLHITLIAIDRYIYIVRPYVYPRLVVKKSVSLTIGVVWMIGLVFSIIPHLVGERKAAKCIVHMVFPKAYGLYSLFLVYFVLTFVDIVLYGCIVHTAWRQRTAVRTAKNYLVRKPTPTNTDIATVSDQHQREHGAIARFLKTPRTFSCFKYSVRRYFDRKKPTFSKIQDVSVGQAGNPQKIMMSVISTCKLPTKKNGINDNECSYQSVTKQALPRSKNKNKSTVIHCSGDIISESHIPNVQTHTHFNNQLLSTSTDLKPCNKDSKPSSCNCSALSHPVSTTTRKKSTQTSANNISRRLYKNNTKDYSSRSSPHSTMDFRNRKPSNGKLNQCGAFSSDYCHKHSSENRAFQHDEKLINSYRCDGIVLKSSAQCSQHTSAESMTVNQTALAFVNTTTKPELPEVPNKRDISVARNNSDAFTKPSPPFTIKTVSTMTENNSSLMQASVKNSAITPATTTGVVNSTTNIITSYSPATSTKDEMEINNFMKPKNQRSLAFFMTMSCIHVVCLTPVVVYLGLTYQIKLPRILGTSLALSGFCNSAMNFVVFLLLQPPFRKAVVRQVFWFRYKER</sequence>
<evidence type="ECO:0000256" key="11">
    <source>
        <dbReference type="SAM" id="Phobius"/>
    </source>
</evidence>
<feature type="transmembrane region" description="Helical" evidence="11">
    <location>
        <begin position="677"/>
        <end position="697"/>
    </location>
</feature>
<evidence type="ECO:0000256" key="6">
    <source>
        <dbReference type="ARBA" id="ARBA00023136"/>
    </source>
</evidence>
<protein>
    <submittedName>
        <fullName evidence="13">Octopamine receptor beta-3r</fullName>
    </submittedName>
</protein>
<keyword evidence="8 9" id="KW-0807">Transducer</keyword>
<dbReference type="GO" id="GO:0005886">
    <property type="term" value="C:plasma membrane"/>
    <property type="evidence" value="ECO:0007669"/>
    <property type="project" value="UniProtKB-SubCell"/>
</dbReference>
<feature type="transmembrane region" description="Helical" evidence="11">
    <location>
        <begin position="642"/>
        <end position="665"/>
    </location>
</feature>
<evidence type="ECO:0000256" key="4">
    <source>
        <dbReference type="ARBA" id="ARBA00022989"/>
    </source>
</evidence>
<dbReference type="AlphaFoldDB" id="A0AAV3ZFY0"/>
<dbReference type="PRINTS" id="PR00237">
    <property type="entry name" value="GPCRRHODOPSN"/>
</dbReference>
<dbReference type="EMBL" id="BLXT01002363">
    <property type="protein sequence ID" value="GFN93692.1"/>
    <property type="molecule type" value="Genomic_DNA"/>
</dbReference>
<name>A0AAV3ZFY0_9GAST</name>
<dbReference type="PANTHER" id="PTHR24249">
    <property type="entry name" value="HISTAMINE RECEPTOR-RELATED G-PROTEIN COUPLED RECEPTOR"/>
    <property type="match status" value="1"/>
</dbReference>
<dbReference type="SUPFAM" id="SSF81321">
    <property type="entry name" value="Family A G protein-coupled receptor-like"/>
    <property type="match status" value="1"/>
</dbReference>
<keyword evidence="4 11" id="KW-1133">Transmembrane helix</keyword>
<feature type="transmembrane region" description="Helical" evidence="11">
    <location>
        <begin position="138"/>
        <end position="159"/>
    </location>
</feature>
<evidence type="ECO:0000256" key="3">
    <source>
        <dbReference type="ARBA" id="ARBA00022692"/>
    </source>
</evidence>
<dbReference type="Pfam" id="PF00001">
    <property type="entry name" value="7tm_1"/>
    <property type="match status" value="1"/>
</dbReference>
<reference evidence="13 14" key="1">
    <citation type="journal article" date="2021" name="Elife">
        <title>Chloroplast acquisition without the gene transfer in kleptoplastic sea slugs, Plakobranchus ocellatus.</title>
        <authorList>
            <person name="Maeda T."/>
            <person name="Takahashi S."/>
            <person name="Yoshida T."/>
            <person name="Shimamura S."/>
            <person name="Takaki Y."/>
            <person name="Nagai Y."/>
            <person name="Toyoda A."/>
            <person name="Suzuki Y."/>
            <person name="Arimoto A."/>
            <person name="Ishii H."/>
            <person name="Satoh N."/>
            <person name="Nishiyama T."/>
            <person name="Hasebe M."/>
            <person name="Maruyama T."/>
            <person name="Minagawa J."/>
            <person name="Obokata J."/>
            <person name="Shigenobu S."/>
        </authorList>
    </citation>
    <scope>NUCLEOTIDE SEQUENCE [LARGE SCALE GENOMIC DNA]</scope>
</reference>
<dbReference type="PROSITE" id="PS00237">
    <property type="entry name" value="G_PROTEIN_RECEP_F1_1"/>
    <property type="match status" value="1"/>
</dbReference>
<evidence type="ECO:0000259" key="12">
    <source>
        <dbReference type="PROSITE" id="PS50262"/>
    </source>
</evidence>
<keyword evidence="5 9" id="KW-0297">G-protein coupled receptor</keyword>
<evidence type="ECO:0000256" key="8">
    <source>
        <dbReference type="ARBA" id="ARBA00023224"/>
    </source>
</evidence>